<gene>
    <name evidence="2" type="ORF">D3A95_04430</name>
</gene>
<protein>
    <recommendedName>
        <fullName evidence="4">Transferase</fullName>
    </recommendedName>
</protein>
<dbReference type="AlphaFoldDB" id="A0A3B7MAH6"/>
<feature type="region of interest" description="Disordered" evidence="1">
    <location>
        <begin position="115"/>
        <end position="185"/>
    </location>
</feature>
<feature type="compositionally biased region" description="Polar residues" evidence="1">
    <location>
        <begin position="146"/>
        <end position="168"/>
    </location>
</feature>
<dbReference type="EMBL" id="CP032152">
    <property type="protein sequence ID" value="AXY67649.1"/>
    <property type="molecule type" value="Genomic_DNA"/>
</dbReference>
<dbReference type="Proteomes" id="UP000261812">
    <property type="component" value="Chromosome"/>
</dbReference>
<feature type="compositionally biased region" description="Polar residues" evidence="1">
    <location>
        <begin position="122"/>
        <end position="134"/>
    </location>
</feature>
<dbReference type="InterPro" id="IPR011004">
    <property type="entry name" value="Trimer_LpxA-like_sf"/>
</dbReference>
<dbReference type="KEGG" id="tsq:D3A95_04430"/>
<name>A0A3B7MAH6_9CYAN</name>
<keyword evidence="3" id="KW-1185">Reference proteome</keyword>
<proteinExistence type="predicted"/>
<dbReference type="GO" id="GO:0031470">
    <property type="term" value="C:carboxysome"/>
    <property type="evidence" value="ECO:0007669"/>
    <property type="project" value="UniProtKB-ARBA"/>
</dbReference>
<evidence type="ECO:0008006" key="4">
    <source>
        <dbReference type="Google" id="ProtNLM"/>
    </source>
</evidence>
<dbReference type="GO" id="GO:0043886">
    <property type="term" value="F:structural constituent of carboxysome shell"/>
    <property type="evidence" value="ECO:0007669"/>
    <property type="project" value="UniProtKB-ARBA"/>
</dbReference>
<evidence type="ECO:0000313" key="2">
    <source>
        <dbReference type="EMBL" id="AXY67649.1"/>
    </source>
</evidence>
<dbReference type="SUPFAM" id="SSF51161">
    <property type="entry name" value="Trimeric LpxA-like enzymes"/>
    <property type="match status" value="1"/>
</dbReference>
<reference evidence="3" key="1">
    <citation type="submission" date="2018-09" db="EMBL/GenBank/DDBJ databases">
        <title>Complete genome sequence of thermophilic cyanobacteria strain Thermosynechococcus elongatus PKUAC-SCTE542.</title>
        <authorList>
            <person name="Liang Y."/>
            <person name="Tang J."/>
            <person name="Daroch M."/>
        </authorList>
    </citation>
    <scope>NUCLEOTIDE SEQUENCE [LARGE SCALE GENOMIC DNA]</scope>
    <source>
        <strain evidence="3">E542</strain>
    </source>
</reference>
<dbReference type="RefSeq" id="WP_181496430.1">
    <property type="nucleotide sequence ID" value="NZ_CP032152.1"/>
</dbReference>
<accession>A0A3B7MAH6</accession>
<organism evidence="2 3">
    <name type="scientific">Thermosynechococcus sichuanensis E542</name>
    <dbReference type="NCBI Taxonomy" id="2016101"/>
    <lineage>
        <taxon>Bacteria</taxon>
        <taxon>Bacillati</taxon>
        <taxon>Cyanobacteriota</taxon>
        <taxon>Cyanophyceae</taxon>
        <taxon>Acaryochloridales</taxon>
        <taxon>Thermosynechococcaceae</taxon>
        <taxon>Thermosynechococcus</taxon>
        <taxon>Thermosynechococcus sichuanensis</taxon>
    </lineage>
</organism>
<dbReference type="Gene3D" id="2.160.10.10">
    <property type="entry name" value="Hexapeptide repeat proteins"/>
    <property type="match status" value="1"/>
</dbReference>
<evidence type="ECO:0000313" key="3">
    <source>
        <dbReference type="Proteomes" id="UP000261812"/>
    </source>
</evidence>
<feature type="compositionally biased region" description="Low complexity" evidence="1">
    <location>
        <begin position="170"/>
        <end position="182"/>
    </location>
</feature>
<evidence type="ECO:0000256" key="1">
    <source>
        <dbReference type="SAM" id="MobiDB-lite"/>
    </source>
</evidence>
<sequence>MPLPPLAVPPSPAVRIVGDVVVDPQAVLAPGVLLWAEVGASIRIAAGVCIGMGSVIHAHGGPIEISEGVNIGAGVLLIGAVTIEPHACIGASTTVIQTTIPAGAVVAAGSLLGDSSRRWQPPTETSQPQESAVSSEDPWQEPPTTPASSENSTPDQQDATDSPSSHQESPPDTTTSTTSTTPKATVVYGQAYVSKMFAKMFRMEPIQPRGDHNSLGNRQ</sequence>